<proteinExistence type="predicted"/>
<evidence type="ECO:0000256" key="3">
    <source>
        <dbReference type="SAM" id="Phobius"/>
    </source>
</evidence>
<feature type="compositionally biased region" description="Pro residues" evidence="2">
    <location>
        <begin position="282"/>
        <end position="296"/>
    </location>
</feature>
<dbReference type="InterPro" id="IPR046706">
    <property type="entry name" value="DUF6779"/>
</dbReference>
<dbReference type="Pfam" id="PF20570">
    <property type="entry name" value="DUF6779"/>
    <property type="match status" value="1"/>
</dbReference>
<reference evidence="5" key="1">
    <citation type="submission" date="2023-03" db="EMBL/GenBank/DDBJ databases">
        <title>Amycolatopsis taiwanensis NBRC 103393.</title>
        <authorList>
            <person name="Ichikawa N."/>
            <person name="Sato H."/>
            <person name="Tonouchi N."/>
        </authorList>
    </citation>
    <scope>NUCLEOTIDE SEQUENCE</scope>
    <source>
        <strain evidence="5">NBRC 103393</strain>
    </source>
</reference>
<dbReference type="Proteomes" id="UP001165136">
    <property type="component" value="Unassembled WGS sequence"/>
</dbReference>
<feature type="transmembrane region" description="Helical" evidence="3">
    <location>
        <begin position="43"/>
        <end position="62"/>
    </location>
</feature>
<feature type="region of interest" description="Disordered" evidence="2">
    <location>
        <begin position="190"/>
        <end position="529"/>
    </location>
</feature>
<keyword evidence="1" id="KW-0175">Coiled coil</keyword>
<feature type="compositionally biased region" description="Low complexity" evidence="2">
    <location>
        <begin position="197"/>
        <end position="206"/>
    </location>
</feature>
<keyword evidence="6" id="KW-1185">Reference proteome</keyword>
<feature type="compositionally biased region" description="Basic and acidic residues" evidence="2">
    <location>
        <begin position="327"/>
        <end position="344"/>
    </location>
</feature>
<evidence type="ECO:0000256" key="1">
    <source>
        <dbReference type="SAM" id="Coils"/>
    </source>
</evidence>
<dbReference type="RefSeq" id="WP_285488469.1">
    <property type="nucleotide sequence ID" value="NZ_BSTI01000012.1"/>
</dbReference>
<gene>
    <name evidence="5" type="ORF">Atai01_51870</name>
</gene>
<evidence type="ECO:0000256" key="2">
    <source>
        <dbReference type="SAM" id="MobiDB-lite"/>
    </source>
</evidence>
<feature type="domain" description="DUF6779" evidence="4">
    <location>
        <begin position="43"/>
        <end position="151"/>
    </location>
</feature>
<organism evidence="5 6">
    <name type="scientific">Amycolatopsis taiwanensis</name>
    <dbReference type="NCBI Taxonomy" id="342230"/>
    <lineage>
        <taxon>Bacteria</taxon>
        <taxon>Bacillati</taxon>
        <taxon>Actinomycetota</taxon>
        <taxon>Actinomycetes</taxon>
        <taxon>Pseudonocardiales</taxon>
        <taxon>Pseudonocardiaceae</taxon>
        <taxon>Amycolatopsis</taxon>
    </lineage>
</organism>
<keyword evidence="3" id="KW-0472">Membrane</keyword>
<feature type="compositionally biased region" description="Basic and acidic residues" evidence="2">
    <location>
        <begin position="207"/>
        <end position="219"/>
    </location>
</feature>
<dbReference type="EMBL" id="BSTI01000012">
    <property type="protein sequence ID" value="GLY68568.1"/>
    <property type="molecule type" value="Genomic_DNA"/>
</dbReference>
<name>A0A9W6R3H1_9PSEU</name>
<dbReference type="AlphaFoldDB" id="A0A9W6R3H1"/>
<feature type="compositionally biased region" description="Basic and acidic residues" evidence="2">
    <location>
        <begin position="262"/>
        <end position="276"/>
    </location>
</feature>
<evidence type="ECO:0000313" key="6">
    <source>
        <dbReference type="Proteomes" id="UP001165136"/>
    </source>
</evidence>
<feature type="region of interest" description="Disordered" evidence="2">
    <location>
        <begin position="162"/>
        <end position="181"/>
    </location>
</feature>
<comment type="caution">
    <text evidence="5">The sequence shown here is derived from an EMBL/GenBank/DDBJ whole genome shotgun (WGS) entry which is preliminary data.</text>
</comment>
<evidence type="ECO:0000313" key="5">
    <source>
        <dbReference type="EMBL" id="GLY68568.1"/>
    </source>
</evidence>
<keyword evidence="3" id="KW-1133">Transmembrane helix</keyword>
<feature type="transmembrane region" description="Helical" evidence="3">
    <location>
        <begin position="19"/>
        <end position="37"/>
    </location>
</feature>
<accession>A0A9W6R3H1</accession>
<protein>
    <recommendedName>
        <fullName evidence="4">DUF6779 domain-containing protein</fullName>
    </recommendedName>
</protein>
<keyword evidence="3" id="KW-0812">Transmembrane</keyword>
<evidence type="ECO:0000259" key="4">
    <source>
        <dbReference type="Pfam" id="PF20570"/>
    </source>
</evidence>
<feature type="coiled-coil region" evidence="1">
    <location>
        <begin position="86"/>
        <end position="129"/>
    </location>
</feature>
<sequence>MTGVGDDARGRSSSWSRPWFWGGVALAVGATVALVLANDIRYLRFGIVAALWAAIVGAYLAVRYRKQAVSTEETVAQAQQVYELELEREIAARREYELEIESETRQRVADDSRAELDALRAEIGALRDNLQSLFGGEVLLERLSLTAQATRMRALRDEQRLVEPAAGNARPALEAATSDLVDRPTELIERVREKQPARPAGRAAAPEPRRPDRSLDLPPRRVTKGEPVPARGANAVGNIAKAPESLFESADGAGQGELSAPPERRRAVGAEAREQTRVQQPATPPPPGKKPMPPGRSGPVRSERSRPSMRPADPGPIEQPTQVSKVLDADRAPAWEAPTVKREPSPPAAPTRQVPAVNGAAKPPRKPAEPAGESAVNQPTSLFTPPAKETVPLARREPKKPAEPPAGNPTVPEEARRQGRSGLLRRRSVEEDATAAPEGGGRRHRPDDESPSWTQPAAGDGVARRRAGHSRPELEPVAEPGRTGRRAGAKTDATSGETGSHSSGRSVSELLAAHGSDAATPRRRRRAED</sequence>
<feature type="compositionally biased region" description="Polar residues" evidence="2">
    <location>
        <begin position="492"/>
        <end position="506"/>
    </location>
</feature>